<name>A0ABW2BAD2_9RHOB</name>
<accession>A0ABW2BAD2</accession>
<dbReference type="PROSITE" id="PS00920">
    <property type="entry name" value="NITRIL_CHT_1"/>
    <property type="match status" value="1"/>
</dbReference>
<feature type="active site" description="Proton acceptor" evidence="3">
    <location>
        <position position="46"/>
    </location>
</feature>
<dbReference type="Pfam" id="PF00795">
    <property type="entry name" value="CN_hydrolase"/>
    <property type="match status" value="1"/>
</dbReference>
<dbReference type="PROSITE" id="PS50263">
    <property type="entry name" value="CN_HYDROLASE"/>
    <property type="match status" value="1"/>
</dbReference>
<dbReference type="PANTHER" id="PTHR46044">
    <property type="entry name" value="NITRILASE"/>
    <property type="match status" value="1"/>
</dbReference>
<sequence length="299" mass="32518">MSERIIKVAAVQSEPVWFDLAGTTQKTIRLIAEAAEQGARLIAFPELWLPGYPIFLWLGDEAWQASRRARYIENSAMLNGPEHQAIAAAAREHGIEVVLGLSERDAAGRIYISQWIIDAEGKMVMTRRKLKPPSLEGGFFASGDPDTNLKVVKTAVGTIGALNCAEHKRPMLRHLMYSQSEEIHVAAWPALGLVPKVVIMNAKTIMGTTSAYAAEGGMYVLAPTLVIGAEIFAEFTDTPERAEKISLGGGATHIFDPEGQDAVPPLPHDTDGLLIAEIDLSRLRLDYFDPDPLAPVPAD</sequence>
<evidence type="ECO:0000259" key="4">
    <source>
        <dbReference type="PROSITE" id="PS50263"/>
    </source>
</evidence>
<evidence type="ECO:0000256" key="3">
    <source>
        <dbReference type="PROSITE-ProRule" id="PRU10139"/>
    </source>
</evidence>
<evidence type="ECO:0000313" key="5">
    <source>
        <dbReference type="EMBL" id="MFC6762468.1"/>
    </source>
</evidence>
<evidence type="ECO:0000313" key="6">
    <source>
        <dbReference type="Proteomes" id="UP001596353"/>
    </source>
</evidence>
<gene>
    <name evidence="5" type="ORF">ACFQFQ_27685</name>
</gene>
<dbReference type="PANTHER" id="PTHR46044:SF14">
    <property type="entry name" value="ARYLACETONITRILASE"/>
    <property type="match status" value="1"/>
</dbReference>
<dbReference type="SUPFAM" id="SSF56317">
    <property type="entry name" value="Carbon-nitrogen hydrolase"/>
    <property type="match status" value="1"/>
</dbReference>
<keyword evidence="2 5" id="KW-0378">Hydrolase</keyword>
<dbReference type="EMBL" id="JBHSWG010000004">
    <property type="protein sequence ID" value="MFC6762468.1"/>
    <property type="molecule type" value="Genomic_DNA"/>
</dbReference>
<reference evidence="6" key="1">
    <citation type="journal article" date="2019" name="Int. J. Syst. Evol. Microbiol.">
        <title>The Global Catalogue of Microorganisms (GCM) 10K type strain sequencing project: providing services to taxonomists for standard genome sequencing and annotation.</title>
        <authorList>
            <consortium name="The Broad Institute Genomics Platform"/>
            <consortium name="The Broad Institute Genome Sequencing Center for Infectious Disease"/>
            <person name="Wu L."/>
            <person name="Ma J."/>
        </authorList>
    </citation>
    <scope>NUCLEOTIDE SEQUENCE [LARGE SCALE GENOMIC DNA]</scope>
    <source>
        <strain evidence="6">CCUG 66188</strain>
    </source>
</reference>
<comment type="caution">
    <text evidence="5">The sequence shown here is derived from an EMBL/GenBank/DDBJ whole genome shotgun (WGS) entry which is preliminary data.</text>
</comment>
<dbReference type="InterPro" id="IPR003010">
    <property type="entry name" value="C-N_Hydrolase"/>
</dbReference>
<keyword evidence="6" id="KW-1185">Reference proteome</keyword>
<evidence type="ECO:0000256" key="1">
    <source>
        <dbReference type="ARBA" id="ARBA00008129"/>
    </source>
</evidence>
<dbReference type="Gene3D" id="3.60.110.10">
    <property type="entry name" value="Carbon-nitrogen hydrolase"/>
    <property type="match status" value="1"/>
</dbReference>
<dbReference type="InterPro" id="IPR044149">
    <property type="entry name" value="Nitrilases_CHs"/>
</dbReference>
<comment type="similarity">
    <text evidence="1">Belongs to the carbon-nitrogen hydrolase superfamily. Nitrilase family.</text>
</comment>
<dbReference type="Proteomes" id="UP001596353">
    <property type="component" value="Unassembled WGS sequence"/>
</dbReference>
<dbReference type="GO" id="GO:0016787">
    <property type="term" value="F:hydrolase activity"/>
    <property type="evidence" value="ECO:0007669"/>
    <property type="project" value="UniProtKB-KW"/>
</dbReference>
<dbReference type="PROSITE" id="PS00921">
    <property type="entry name" value="NITRIL_CHT_2"/>
    <property type="match status" value="1"/>
</dbReference>
<feature type="domain" description="CN hydrolase" evidence="4">
    <location>
        <begin position="6"/>
        <end position="280"/>
    </location>
</feature>
<protein>
    <submittedName>
        <fullName evidence="5">Carbon-nitrogen hydrolase family protein</fullName>
    </submittedName>
</protein>
<dbReference type="CDD" id="cd07564">
    <property type="entry name" value="nitrilases_CHs"/>
    <property type="match status" value="1"/>
</dbReference>
<dbReference type="InterPro" id="IPR036526">
    <property type="entry name" value="C-N_Hydrolase_sf"/>
</dbReference>
<evidence type="ECO:0000256" key="2">
    <source>
        <dbReference type="ARBA" id="ARBA00022801"/>
    </source>
</evidence>
<proteinExistence type="inferred from homology"/>
<dbReference type="InterPro" id="IPR000132">
    <property type="entry name" value="Nitrilase/CN_hydratase_CS"/>
</dbReference>
<organism evidence="5 6">
    <name type="scientific">Sulfitobacter porphyrae</name>
    <dbReference type="NCBI Taxonomy" id="1246864"/>
    <lineage>
        <taxon>Bacteria</taxon>
        <taxon>Pseudomonadati</taxon>
        <taxon>Pseudomonadota</taxon>
        <taxon>Alphaproteobacteria</taxon>
        <taxon>Rhodobacterales</taxon>
        <taxon>Roseobacteraceae</taxon>
        <taxon>Sulfitobacter</taxon>
    </lineage>
</organism>